<feature type="region of interest" description="Disordered" evidence="6">
    <location>
        <begin position="307"/>
        <end position="365"/>
    </location>
</feature>
<feature type="compositionally biased region" description="Basic residues" evidence="6">
    <location>
        <begin position="344"/>
        <end position="354"/>
    </location>
</feature>
<dbReference type="InterPro" id="IPR004776">
    <property type="entry name" value="Mem_transp_PIN-like"/>
</dbReference>
<dbReference type="Pfam" id="PF03547">
    <property type="entry name" value="Mem_trans"/>
    <property type="match status" value="1"/>
</dbReference>
<keyword evidence="8" id="KW-0808">Transferase</keyword>
<sequence>MMEPPLEFYEVLEEETEIEEHRPLVNDISRPLLIEAEWPGIEEKETEHSKTPFIARVFNGTSDHSATTFPELDINGETGGSDHVSIQCLAEPRVVRRIRKLGDFSRCNGAFRDAHSRCASFKISLGYDDPLSFITDSLEILAGAMVPSVMLILGGMLSEGPNESRLGLRTTIGIIVARLLVLPLLGIGIVTLASKLNLLVASDAMYRFVLLLQYTTPSAILLGAIASLRSYAAKRADNLFLRILLVEDLDAWNVFPWGSYLWKATWKKSSAFEDRRSLRGHGSKYTLEANYQLQRLSLPLIGGKLVARHRESSPDREDYTSPHREPSPIPSHHRASSPPSPHDRRPKKMPRHLSPRSPPPRDELGELRDEVSALRDEVGTLSDDNGAWRDEVAALREIVSSLHNEVHTLRNERPDKVDALRWVFLTRRGSRIRHRTRAITSPFTPIVPRMRKKKPDSPVIVQEAPSIVQEAPPIVQEALLIIQQAPPTVQEPDSHGILCRHIDKPSLVPGMMDRSWLSYQLPANTIPQQERRKLPDTIMDNTLWAKTAIDFYLQERSQGYYDDICKIDDNMHLFLERSWWGVLLGVEENSYFEWGDQRDASYALGNGKAIIYPTWWEVDKLPSLKTIVYDNMLNYIPLSDLKDIIYRGWSAHLAKNLDVIDYWTNSGNKKSNKLKVTMMRDETEPQQTARARRDCGPLVCMCLEHMTTGDVAYMYPRAESVHKQPFVIENLMAITFLQVNSEVSCVKLMYLDVSSLLLGAFGCIVWG</sequence>
<feature type="transmembrane region" description="Helical" evidence="7">
    <location>
        <begin position="205"/>
        <end position="228"/>
    </location>
</feature>
<dbReference type="GO" id="GO:0009734">
    <property type="term" value="P:auxin-activated signaling pathway"/>
    <property type="evidence" value="ECO:0007669"/>
    <property type="project" value="UniProtKB-KW"/>
</dbReference>
<protein>
    <submittedName>
        <fullName evidence="8">Serine/threonine-protein kinase</fullName>
    </submittedName>
</protein>
<dbReference type="GO" id="GO:0016301">
    <property type="term" value="F:kinase activity"/>
    <property type="evidence" value="ECO:0007669"/>
    <property type="project" value="UniProtKB-KW"/>
</dbReference>
<evidence type="ECO:0000256" key="2">
    <source>
        <dbReference type="ARBA" id="ARBA00022692"/>
    </source>
</evidence>
<evidence type="ECO:0000313" key="9">
    <source>
        <dbReference type="Proteomes" id="UP000436088"/>
    </source>
</evidence>
<dbReference type="InterPro" id="IPR039305">
    <property type="entry name" value="PILS2/6"/>
</dbReference>
<dbReference type="GO" id="GO:0012505">
    <property type="term" value="C:endomembrane system"/>
    <property type="evidence" value="ECO:0007669"/>
    <property type="project" value="UniProtKB-SubCell"/>
</dbReference>
<dbReference type="GO" id="GO:0016020">
    <property type="term" value="C:membrane"/>
    <property type="evidence" value="ECO:0007669"/>
    <property type="project" value="InterPro"/>
</dbReference>
<dbReference type="PANTHER" id="PTHR31419">
    <property type="entry name" value="PROTEIN PIN-LIKES 2"/>
    <property type="match status" value="1"/>
</dbReference>
<feature type="compositionally biased region" description="Basic and acidic residues" evidence="6">
    <location>
        <begin position="308"/>
        <end position="326"/>
    </location>
</feature>
<keyword evidence="4 7" id="KW-0472">Membrane</keyword>
<keyword evidence="9" id="KW-1185">Reference proteome</keyword>
<dbReference type="GO" id="GO:0080162">
    <property type="term" value="P:endoplasmic reticulum to cytosol auxin transport"/>
    <property type="evidence" value="ECO:0007669"/>
    <property type="project" value="InterPro"/>
</dbReference>
<name>A0A6A2ZAR6_HIBSY</name>
<keyword evidence="3 7" id="KW-1133">Transmembrane helix</keyword>
<evidence type="ECO:0000256" key="1">
    <source>
        <dbReference type="ARBA" id="ARBA00004127"/>
    </source>
</evidence>
<reference evidence="8" key="1">
    <citation type="submission" date="2019-09" db="EMBL/GenBank/DDBJ databases">
        <title>Draft genome information of white flower Hibiscus syriacus.</title>
        <authorList>
            <person name="Kim Y.-M."/>
        </authorList>
    </citation>
    <scope>NUCLEOTIDE SEQUENCE [LARGE SCALE GENOMIC DNA]</scope>
    <source>
        <strain evidence="8">YM2019G1</strain>
    </source>
</reference>
<keyword evidence="5" id="KW-0927">Auxin signaling pathway</keyword>
<evidence type="ECO:0000313" key="8">
    <source>
        <dbReference type="EMBL" id="KAE8688185.1"/>
    </source>
</evidence>
<evidence type="ECO:0000256" key="7">
    <source>
        <dbReference type="SAM" id="Phobius"/>
    </source>
</evidence>
<evidence type="ECO:0000256" key="5">
    <source>
        <dbReference type="ARBA" id="ARBA00023294"/>
    </source>
</evidence>
<keyword evidence="8" id="KW-0418">Kinase</keyword>
<evidence type="ECO:0000256" key="3">
    <source>
        <dbReference type="ARBA" id="ARBA00022989"/>
    </source>
</evidence>
<evidence type="ECO:0000256" key="4">
    <source>
        <dbReference type="ARBA" id="ARBA00023136"/>
    </source>
</evidence>
<dbReference type="Proteomes" id="UP000436088">
    <property type="component" value="Unassembled WGS sequence"/>
</dbReference>
<dbReference type="PANTHER" id="PTHR31419:SF2">
    <property type="entry name" value="PROTEIN PIN-LIKES 2"/>
    <property type="match status" value="1"/>
</dbReference>
<gene>
    <name evidence="8" type="ORF">F3Y22_tig00110989pilonHSYRG00046</name>
</gene>
<accession>A0A6A2ZAR6</accession>
<feature type="transmembrane region" description="Helical" evidence="7">
    <location>
        <begin position="170"/>
        <end position="193"/>
    </location>
</feature>
<proteinExistence type="predicted"/>
<dbReference type="AlphaFoldDB" id="A0A6A2ZAR6"/>
<comment type="subcellular location">
    <subcellularLocation>
        <location evidence="1">Endomembrane system</location>
        <topology evidence="1">Multi-pass membrane protein</topology>
    </subcellularLocation>
</comment>
<keyword evidence="2 7" id="KW-0812">Transmembrane</keyword>
<dbReference type="EMBL" id="VEPZ02001192">
    <property type="protein sequence ID" value="KAE8688185.1"/>
    <property type="molecule type" value="Genomic_DNA"/>
</dbReference>
<comment type="caution">
    <text evidence="8">The sequence shown here is derived from an EMBL/GenBank/DDBJ whole genome shotgun (WGS) entry which is preliminary data.</text>
</comment>
<evidence type="ECO:0000256" key="6">
    <source>
        <dbReference type="SAM" id="MobiDB-lite"/>
    </source>
</evidence>
<organism evidence="8 9">
    <name type="scientific">Hibiscus syriacus</name>
    <name type="common">Rose of Sharon</name>
    <dbReference type="NCBI Taxonomy" id="106335"/>
    <lineage>
        <taxon>Eukaryota</taxon>
        <taxon>Viridiplantae</taxon>
        <taxon>Streptophyta</taxon>
        <taxon>Embryophyta</taxon>
        <taxon>Tracheophyta</taxon>
        <taxon>Spermatophyta</taxon>
        <taxon>Magnoliopsida</taxon>
        <taxon>eudicotyledons</taxon>
        <taxon>Gunneridae</taxon>
        <taxon>Pentapetalae</taxon>
        <taxon>rosids</taxon>
        <taxon>malvids</taxon>
        <taxon>Malvales</taxon>
        <taxon>Malvaceae</taxon>
        <taxon>Malvoideae</taxon>
        <taxon>Hibiscus</taxon>
    </lineage>
</organism>